<dbReference type="GO" id="GO:0005829">
    <property type="term" value="C:cytosol"/>
    <property type="evidence" value="ECO:0007669"/>
    <property type="project" value="TreeGrafter"/>
</dbReference>
<dbReference type="GO" id="GO:0008714">
    <property type="term" value="F:AMP nucleosidase activity"/>
    <property type="evidence" value="ECO:0007669"/>
    <property type="project" value="UniProtKB-EC"/>
</dbReference>
<dbReference type="OrthoDB" id="9801098at2"/>
<dbReference type="RefSeq" id="WP_135441314.1">
    <property type="nucleotide sequence ID" value="NZ_SRLE01000004.1"/>
</dbReference>
<dbReference type="PANTHER" id="PTHR31223">
    <property type="entry name" value="LOG FAMILY PROTEIN YJL055W"/>
    <property type="match status" value="1"/>
</dbReference>
<dbReference type="Pfam" id="PF03641">
    <property type="entry name" value="Lysine_decarbox"/>
    <property type="match status" value="1"/>
</dbReference>
<sequence>MQSICVYTGANPGNRPAYAEAAQALARELAGRGITLVYGGGHVGLMGVSADAALAAGGRVVGVIPADIAEREKRHDGVTELHVVENMHERKMTMTKASDGMVALPGGLGTMEELFEVWTWNQLGFHRKPVGLLNVEGYYDSLLAFLDNAVAEGFVRQQHRELLLVETCPVALVDRMQAFAAAE</sequence>
<organism evidence="4 5">
    <name type="scientific">Mangrovimicrobium sediminis</name>
    <dbReference type="NCBI Taxonomy" id="2562682"/>
    <lineage>
        <taxon>Bacteria</taxon>
        <taxon>Pseudomonadati</taxon>
        <taxon>Pseudomonadota</taxon>
        <taxon>Gammaproteobacteria</taxon>
        <taxon>Cellvibrionales</taxon>
        <taxon>Halieaceae</taxon>
        <taxon>Mangrovimicrobium</taxon>
    </lineage>
</organism>
<name>A0A4Z0M668_9GAMM</name>
<dbReference type="GO" id="GO:0009691">
    <property type="term" value="P:cytokinin biosynthetic process"/>
    <property type="evidence" value="ECO:0007669"/>
    <property type="project" value="UniProtKB-UniRule"/>
</dbReference>
<gene>
    <name evidence="4" type="ORF">E4634_03990</name>
</gene>
<keyword evidence="3" id="KW-0378">Hydrolase</keyword>
<keyword evidence="3" id="KW-0203">Cytokinin biosynthesis</keyword>
<dbReference type="PANTHER" id="PTHR31223:SF70">
    <property type="entry name" value="LOG FAMILY PROTEIN YJL055W"/>
    <property type="match status" value="1"/>
</dbReference>
<comment type="caution">
    <text evidence="4">The sequence shown here is derived from an EMBL/GenBank/DDBJ whole genome shotgun (WGS) entry which is preliminary data.</text>
</comment>
<comment type="catalytic activity">
    <reaction evidence="1">
        <text>AMP + H2O = D-ribose 5-phosphate + adenine</text>
        <dbReference type="Rhea" id="RHEA:20129"/>
        <dbReference type="ChEBI" id="CHEBI:15377"/>
        <dbReference type="ChEBI" id="CHEBI:16708"/>
        <dbReference type="ChEBI" id="CHEBI:78346"/>
        <dbReference type="ChEBI" id="CHEBI:456215"/>
        <dbReference type="EC" id="3.2.2.4"/>
    </reaction>
</comment>
<dbReference type="InterPro" id="IPR005269">
    <property type="entry name" value="LOG"/>
</dbReference>
<protein>
    <recommendedName>
        <fullName evidence="3">Cytokinin riboside 5'-monophosphate phosphoribohydrolase</fullName>
        <ecNumber evidence="3">3.2.2.n1</ecNumber>
    </recommendedName>
</protein>
<dbReference type="AlphaFoldDB" id="A0A4Z0M668"/>
<keyword evidence="5" id="KW-1185">Reference proteome</keyword>
<evidence type="ECO:0000256" key="3">
    <source>
        <dbReference type="RuleBase" id="RU363015"/>
    </source>
</evidence>
<dbReference type="InterPro" id="IPR031100">
    <property type="entry name" value="LOG_fam"/>
</dbReference>
<dbReference type="EMBL" id="SRLE01000004">
    <property type="protein sequence ID" value="TGD75173.1"/>
    <property type="molecule type" value="Genomic_DNA"/>
</dbReference>
<reference evidence="4 5" key="1">
    <citation type="submission" date="2019-04" db="EMBL/GenBank/DDBJ databases">
        <title>Taxonomy of novel Haliea sp. from mangrove soil of West Coast of India.</title>
        <authorList>
            <person name="Verma A."/>
            <person name="Kumar P."/>
            <person name="Krishnamurthi S."/>
        </authorList>
    </citation>
    <scope>NUCLEOTIDE SEQUENCE [LARGE SCALE GENOMIC DNA]</scope>
    <source>
        <strain evidence="4 5">SAOS-164</strain>
    </source>
</reference>
<proteinExistence type="inferred from homology"/>
<comment type="similarity">
    <text evidence="2 3">Belongs to the LOG family.</text>
</comment>
<dbReference type="EC" id="3.2.2.n1" evidence="3"/>
<accession>A0A4Z0M668</accession>
<evidence type="ECO:0000256" key="1">
    <source>
        <dbReference type="ARBA" id="ARBA00000274"/>
    </source>
</evidence>
<evidence type="ECO:0000256" key="2">
    <source>
        <dbReference type="ARBA" id="ARBA00006763"/>
    </source>
</evidence>
<evidence type="ECO:0000313" key="4">
    <source>
        <dbReference type="EMBL" id="TGD75173.1"/>
    </source>
</evidence>
<dbReference type="Gene3D" id="3.40.50.450">
    <property type="match status" value="1"/>
</dbReference>
<evidence type="ECO:0000313" key="5">
    <source>
        <dbReference type="Proteomes" id="UP000298050"/>
    </source>
</evidence>
<dbReference type="Proteomes" id="UP000298050">
    <property type="component" value="Unassembled WGS sequence"/>
</dbReference>
<dbReference type="SUPFAM" id="SSF102405">
    <property type="entry name" value="MCP/YpsA-like"/>
    <property type="match status" value="1"/>
</dbReference>
<dbReference type="NCBIfam" id="TIGR00730">
    <property type="entry name" value="Rossman fold protein, TIGR00730 family"/>
    <property type="match status" value="1"/>
</dbReference>